<dbReference type="EMBL" id="QJOW01000002">
    <property type="protein sequence ID" value="KAB7516944.1"/>
    <property type="molecule type" value="Genomic_DNA"/>
</dbReference>
<evidence type="ECO:0000313" key="3">
    <source>
        <dbReference type="EMBL" id="KAB7516944.1"/>
    </source>
</evidence>
<evidence type="ECO:0000256" key="2">
    <source>
        <dbReference type="SAM" id="Phobius"/>
    </source>
</evidence>
<gene>
    <name evidence="3" type="ORF">DMP03_06165</name>
    <name evidence="4" type="ORF">DP108_01365</name>
</gene>
<organism evidence="3 6">
    <name type="scientific">Halosegnis rubeus</name>
    <dbReference type="NCBI Taxonomy" id="2212850"/>
    <lineage>
        <taxon>Archaea</taxon>
        <taxon>Methanobacteriati</taxon>
        <taxon>Methanobacteriota</taxon>
        <taxon>Stenosarchaea group</taxon>
        <taxon>Halobacteria</taxon>
        <taxon>Halobacteriales</taxon>
        <taxon>Natronomonadaceae</taxon>
        <taxon>Halosegnis</taxon>
    </lineage>
</organism>
<keyword evidence="2" id="KW-1133">Transmembrane helix</keyword>
<evidence type="ECO:0000313" key="5">
    <source>
        <dbReference type="Proteomes" id="UP000326207"/>
    </source>
</evidence>
<dbReference type="Proteomes" id="UP000326302">
    <property type="component" value="Unassembled WGS sequence"/>
</dbReference>
<dbReference type="AlphaFoldDB" id="A0A5N5UDY2"/>
<sequence>MRRLLAVGVVVVAVGLVATVAPGVADFVPADGLSSLVGFLAVLGVIGGVTRRARADPDTPDLPTLETVAVEPPGSQFDEQVKTAATGETRRAGKDETAVRTRLREAAVQMLVREGHSETAANEQLRAGTWTDDPEAASFFVPKDSEIPQKLLAEARTDVKGRRSVRSLFAETTVFERSTERVVAVLDERLSETAAMGAGDVTDYGRPERGVGAAESERTDATVDAAESERTDATAGAAESERTDATTGTDGDERSDDGAAEGRP</sequence>
<comment type="caution">
    <text evidence="3">The sequence shown here is derived from an EMBL/GenBank/DDBJ whole genome shotgun (WGS) entry which is preliminary data.</text>
</comment>
<dbReference type="EMBL" id="QMDY01000001">
    <property type="protein sequence ID" value="KAB7519928.1"/>
    <property type="molecule type" value="Genomic_DNA"/>
</dbReference>
<dbReference type="RefSeq" id="WP_152119827.1">
    <property type="nucleotide sequence ID" value="NZ_QJOW01000002.1"/>
</dbReference>
<feature type="region of interest" description="Disordered" evidence="1">
    <location>
        <begin position="197"/>
        <end position="264"/>
    </location>
</feature>
<keyword evidence="2" id="KW-0812">Transmembrane</keyword>
<accession>A0A5N5UDY2</accession>
<evidence type="ECO:0000313" key="6">
    <source>
        <dbReference type="Proteomes" id="UP000326302"/>
    </source>
</evidence>
<protein>
    <submittedName>
        <fullName evidence="3">Uncharacterized protein</fullName>
    </submittedName>
</protein>
<dbReference type="OrthoDB" id="241451at2157"/>
<dbReference type="Pfam" id="PF23933">
    <property type="entry name" value="DUF7269"/>
    <property type="match status" value="1"/>
</dbReference>
<keyword evidence="2" id="KW-0472">Membrane</keyword>
<evidence type="ECO:0000313" key="4">
    <source>
        <dbReference type="EMBL" id="KAB7519928.1"/>
    </source>
</evidence>
<dbReference type="InterPro" id="IPR055693">
    <property type="entry name" value="DUF7269"/>
</dbReference>
<feature type="compositionally biased region" description="Basic and acidic residues" evidence="1">
    <location>
        <begin position="203"/>
        <end position="232"/>
    </location>
</feature>
<accession>A0A5N5UM20</accession>
<evidence type="ECO:0000256" key="1">
    <source>
        <dbReference type="SAM" id="MobiDB-lite"/>
    </source>
</evidence>
<feature type="transmembrane region" description="Helical" evidence="2">
    <location>
        <begin position="32"/>
        <end position="50"/>
    </location>
</feature>
<dbReference type="Proteomes" id="UP000326207">
    <property type="component" value="Unassembled WGS sequence"/>
</dbReference>
<reference evidence="5 6" key="1">
    <citation type="submission" date="2019-10" db="EMBL/GenBank/DDBJ databases">
        <title>Unraveling microbial dark matter from salterns through culturing: the case of the genus Halosegnis.</title>
        <authorList>
            <person name="Duran-Viseras A."/>
            <person name="Andrei A.-S."/>
            <person name="Vera-Gargallo B."/>
            <person name="Ghai R."/>
            <person name="Sanchez-Porro C."/>
            <person name="Ventosa A."/>
        </authorList>
    </citation>
    <scope>NUCLEOTIDE SEQUENCE [LARGE SCALE GENOMIC DNA]</scope>
    <source>
        <strain evidence="3 6">F17-44</strain>
        <strain evidence="4 5">F19-13</strain>
    </source>
</reference>
<name>A0A5N5UDY2_9EURY</name>
<proteinExistence type="predicted"/>